<name>A0ABR8WZX6_9MICO</name>
<dbReference type="EMBL" id="JACSPM010000001">
    <property type="protein sequence ID" value="MBD8022507.1"/>
    <property type="molecule type" value="Genomic_DNA"/>
</dbReference>
<gene>
    <name evidence="1" type="ORF">H9622_02745</name>
</gene>
<evidence type="ECO:0000313" key="2">
    <source>
        <dbReference type="Proteomes" id="UP000602532"/>
    </source>
</evidence>
<keyword evidence="2" id="KW-1185">Reference proteome</keyword>
<proteinExistence type="predicted"/>
<dbReference type="RefSeq" id="WP_191764009.1">
    <property type="nucleotide sequence ID" value="NZ_JACSPM010000001.1"/>
</dbReference>
<reference evidence="1 2" key="1">
    <citation type="submission" date="2020-08" db="EMBL/GenBank/DDBJ databases">
        <title>A Genomic Blueprint of the Chicken Gut Microbiome.</title>
        <authorList>
            <person name="Gilroy R."/>
            <person name="Ravi A."/>
            <person name="Getino M."/>
            <person name="Pursley I."/>
            <person name="Horton D.L."/>
            <person name="Alikhan N.-F."/>
            <person name="Baker D."/>
            <person name="Gharbi K."/>
            <person name="Hall N."/>
            <person name="Watson M."/>
            <person name="Adriaenssens E.M."/>
            <person name="Foster-Nyarko E."/>
            <person name="Jarju S."/>
            <person name="Secka A."/>
            <person name="Antonio M."/>
            <person name="Oren A."/>
            <person name="Chaudhuri R."/>
            <person name="La Ragione R.M."/>
            <person name="Hildebrand F."/>
            <person name="Pallen M.J."/>
        </authorList>
    </citation>
    <scope>NUCLEOTIDE SEQUENCE [LARGE SCALE GENOMIC DNA]</scope>
    <source>
        <strain evidence="1 2">Sa1CUA4</strain>
    </source>
</reference>
<protein>
    <submittedName>
        <fullName evidence="1">Uncharacterized protein</fullName>
    </submittedName>
</protein>
<organism evidence="1 2">
    <name type="scientific">Microbacterium gallinarum</name>
    <dbReference type="NCBI Taxonomy" id="2762209"/>
    <lineage>
        <taxon>Bacteria</taxon>
        <taxon>Bacillati</taxon>
        <taxon>Actinomycetota</taxon>
        <taxon>Actinomycetes</taxon>
        <taxon>Micrococcales</taxon>
        <taxon>Microbacteriaceae</taxon>
        <taxon>Microbacterium</taxon>
    </lineage>
</organism>
<evidence type="ECO:0000313" key="1">
    <source>
        <dbReference type="EMBL" id="MBD8022507.1"/>
    </source>
</evidence>
<sequence length="80" mass="8530">MLSLVTAAEQQYRHETMWRDRELALLRSIRARRESQAAALAAPAVAPTQAAPARPRGVWARPIGVHAAAADACPTACAIA</sequence>
<comment type="caution">
    <text evidence="1">The sequence shown here is derived from an EMBL/GenBank/DDBJ whole genome shotgun (WGS) entry which is preliminary data.</text>
</comment>
<accession>A0ABR8WZX6</accession>
<dbReference type="Proteomes" id="UP000602532">
    <property type="component" value="Unassembled WGS sequence"/>
</dbReference>